<sequence>MINGGRGYNLFKKNWGLGGVIMWGRGRGGRGRDAMGSNCEGVVIMWGGNNGSEEGEGGNNMVKQMGRGLVGGYNGGSGRARGGWRGRGMFEKKLAGMGGGGGSGGLMWDGGWGEGGVGVRGGNNMFKKTLGWGYNMGWERGMFKKNGGVEGGLGGGLMWGLSSDNHLTDRPT</sequence>
<reference evidence="1" key="2">
    <citation type="submission" date="2020-11" db="EMBL/GenBank/DDBJ databases">
        <authorList>
            <person name="McCartney M.A."/>
            <person name="Auch B."/>
            <person name="Kono T."/>
            <person name="Mallez S."/>
            <person name="Becker A."/>
            <person name="Gohl D.M."/>
            <person name="Silverstein K.A.T."/>
            <person name="Koren S."/>
            <person name="Bechman K.B."/>
            <person name="Herman A."/>
            <person name="Abrahante J.E."/>
            <person name="Garbe J."/>
        </authorList>
    </citation>
    <scope>NUCLEOTIDE SEQUENCE</scope>
    <source>
        <strain evidence="1">Duluth1</strain>
        <tissue evidence="1">Whole animal</tissue>
    </source>
</reference>
<comment type="caution">
    <text evidence="1">The sequence shown here is derived from an EMBL/GenBank/DDBJ whole genome shotgun (WGS) entry which is preliminary data.</text>
</comment>
<evidence type="ECO:0000313" key="2">
    <source>
        <dbReference type="Proteomes" id="UP000828390"/>
    </source>
</evidence>
<proteinExistence type="predicted"/>
<dbReference type="EMBL" id="JAIWYP010000005">
    <property type="protein sequence ID" value="KAH3823624.1"/>
    <property type="molecule type" value="Genomic_DNA"/>
</dbReference>
<dbReference type="AlphaFoldDB" id="A0A9D4JUP9"/>
<gene>
    <name evidence="1" type="ORF">DPMN_125434</name>
</gene>
<evidence type="ECO:0000313" key="1">
    <source>
        <dbReference type="EMBL" id="KAH3823624.1"/>
    </source>
</evidence>
<name>A0A9D4JUP9_DREPO</name>
<dbReference type="Proteomes" id="UP000828390">
    <property type="component" value="Unassembled WGS sequence"/>
</dbReference>
<protein>
    <submittedName>
        <fullName evidence="1">Uncharacterized protein</fullName>
    </submittedName>
</protein>
<accession>A0A9D4JUP9</accession>
<keyword evidence="2" id="KW-1185">Reference proteome</keyword>
<organism evidence="1 2">
    <name type="scientific">Dreissena polymorpha</name>
    <name type="common">Zebra mussel</name>
    <name type="synonym">Mytilus polymorpha</name>
    <dbReference type="NCBI Taxonomy" id="45954"/>
    <lineage>
        <taxon>Eukaryota</taxon>
        <taxon>Metazoa</taxon>
        <taxon>Spiralia</taxon>
        <taxon>Lophotrochozoa</taxon>
        <taxon>Mollusca</taxon>
        <taxon>Bivalvia</taxon>
        <taxon>Autobranchia</taxon>
        <taxon>Heteroconchia</taxon>
        <taxon>Euheterodonta</taxon>
        <taxon>Imparidentia</taxon>
        <taxon>Neoheterodontei</taxon>
        <taxon>Myida</taxon>
        <taxon>Dreissenoidea</taxon>
        <taxon>Dreissenidae</taxon>
        <taxon>Dreissena</taxon>
    </lineage>
</organism>
<reference evidence="1" key="1">
    <citation type="journal article" date="2019" name="bioRxiv">
        <title>The Genome of the Zebra Mussel, Dreissena polymorpha: A Resource for Invasive Species Research.</title>
        <authorList>
            <person name="McCartney M.A."/>
            <person name="Auch B."/>
            <person name="Kono T."/>
            <person name="Mallez S."/>
            <person name="Zhang Y."/>
            <person name="Obille A."/>
            <person name="Becker A."/>
            <person name="Abrahante J.E."/>
            <person name="Garbe J."/>
            <person name="Badalamenti J.P."/>
            <person name="Herman A."/>
            <person name="Mangelson H."/>
            <person name="Liachko I."/>
            <person name="Sullivan S."/>
            <person name="Sone E.D."/>
            <person name="Koren S."/>
            <person name="Silverstein K.A.T."/>
            <person name="Beckman K.B."/>
            <person name="Gohl D.M."/>
        </authorList>
    </citation>
    <scope>NUCLEOTIDE SEQUENCE</scope>
    <source>
        <strain evidence="1">Duluth1</strain>
        <tissue evidence="1">Whole animal</tissue>
    </source>
</reference>